<dbReference type="PANTHER" id="PTHR43235:SF1">
    <property type="entry name" value="GLUTAMINE AMIDOTRANSFERASE PB2B2.05-RELATED"/>
    <property type="match status" value="1"/>
</dbReference>
<dbReference type="InterPro" id="IPR044668">
    <property type="entry name" value="PuuD-like"/>
</dbReference>
<reference evidence="6 7" key="1">
    <citation type="journal article" date="2015" name="Genome Announc.">
        <title>Genome Sequence of Mushroom Soft-Rot Pathogen Janthinobacterium agaricidamnosum.</title>
        <authorList>
            <person name="Graupner K."/>
            <person name="Lackner G."/>
            <person name="Hertweck C."/>
        </authorList>
    </citation>
    <scope>NUCLEOTIDE SEQUENCE [LARGE SCALE GENOMIC DNA]</scope>
    <source>
        <strain evidence="7">NBRC 102515 / DSM 9628</strain>
    </source>
</reference>
<evidence type="ECO:0000256" key="3">
    <source>
        <dbReference type="ARBA" id="ARBA00055068"/>
    </source>
</evidence>
<comment type="similarity">
    <text evidence="1">Belongs to the peptidase C26 family.</text>
</comment>
<evidence type="ECO:0000313" key="7">
    <source>
        <dbReference type="Proteomes" id="UP000027604"/>
    </source>
</evidence>
<keyword evidence="7" id="KW-1185">Reference proteome</keyword>
<dbReference type="FunFam" id="3.40.50.880:FF:000030">
    <property type="entry name" value="Gamma-glutamyl-gamma-aminobutyrate hydrolase PuuD"/>
    <property type="match status" value="1"/>
</dbReference>
<comment type="function">
    <text evidence="3">Involved in the breakdown of putrescine via hydrolysis of the gamma-glutamyl linkage of gamma-glutamyl-gamma-aminobutyrate.</text>
</comment>
<dbReference type="InterPro" id="IPR029062">
    <property type="entry name" value="Class_I_gatase-like"/>
</dbReference>
<dbReference type="eggNOG" id="COG2071">
    <property type="taxonomic scope" value="Bacteria"/>
</dbReference>
<dbReference type="Pfam" id="PF07722">
    <property type="entry name" value="Peptidase_C26"/>
    <property type="match status" value="1"/>
</dbReference>
<accession>W0V1D6</accession>
<dbReference type="OrthoDB" id="9813383at2"/>
<proteinExistence type="inferred from homology"/>
<evidence type="ECO:0000256" key="4">
    <source>
        <dbReference type="ARBA" id="ARBA00060634"/>
    </source>
</evidence>
<evidence type="ECO:0000256" key="2">
    <source>
        <dbReference type="ARBA" id="ARBA00052718"/>
    </source>
</evidence>
<dbReference type="KEGG" id="jag:GJA_488"/>
<organism evidence="6 7">
    <name type="scientific">Janthinobacterium agaricidamnosum NBRC 102515 = DSM 9628</name>
    <dbReference type="NCBI Taxonomy" id="1349767"/>
    <lineage>
        <taxon>Bacteria</taxon>
        <taxon>Pseudomonadati</taxon>
        <taxon>Pseudomonadota</taxon>
        <taxon>Betaproteobacteria</taxon>
        <taxon>Burkholderiales</taxon>
        <taxon>Oxalobacteraceae</taxon>
        <taxon>Janthinobacterium</taxon>
    </lineage>
</organism>
<comment type="pathway">
    <text evidence="4">Amine and polyamine degradation; putrescine degradation; 4-aminobutanoate from putrescine: step 4/4.</text>
</comment>
<evidence type="ECO:0000256" key="1">
    <source>
        <dbReference type="ARBA" id="ARBA00011083"/>
    </source>
</evidence>
<sequence>MRRPIVIVPACAKPIGAHAYHTAQDKYVQAVVNGARCMPLVLPALGRDTDLEAVLATADGVMLTGSASNLHAGLYGEEVRDASLPLDPARDATTLPLIRAALRRGIPLLAICRGFQEVNVALGGSLHQAVHDVAGMHDHRENEEFDLERQYAPVHRVSLREDGRMAQILDGAAEMMVNSLHGQGIARLAPGLAIEAVADDGLVEAYRVADAPGFSLALQWHPEWRIADNPQSMKLFGAFGQACRVYQGKRKGGL</sequence>
<dbReference type="GO" id="GO:0006598">
    <property type="term" value="P:polyamine catabolic process"/>
    <property type="evidence" value="ECO:0007669"/>
    <property type="project" value="TreeGrafter"/>
</dbReference>
<dbReference type="RefSeq" id="WP_038488358.1">
    <property type="nucleotide sequence ID" value="NZ_BCTH01000084.1"/>
</dbReference>
<dbReference type="STRING" id="1349767.GJA_488"/>
<dbReference type="GO" id="GO:0005829">
    <property type="term" value="C:cytosol"/>
    <property type="evidence" value="ECO:0007669"/>
    <property type="project" value="TreeGrafter"/>
</dbReference>
<evidence type="ECO:0000313" key="6">
    <source>
        <dbReference type="EMBL" id="CDG81148.1"/>
    </source>
</evidence>
<comment type="catalytic activity">
    <reaction evidence="2">
        <text>4-(gamma-L-glutamylamino)butanoate + H2O = 4-aminobutanoate + L-glutamate</text>
        <dbReference type="Rhea" id="RHEA:19737"/>
        <dbReference type="ChEBI" id="CHEBI:15377"/>
        <dbReference type="ChEBI" id="CHEBI:29985"/>
        <dbReference type="ChEBI" id="CHEBI:58800"/>
        <dbReference type="ChEBI" id="CHEBI:59888"/>
        <dbReference type="EC" id="3.5.1.94"/>
    </reaction>
</comment>
<dbReference type="EMBL" id="HG322949">
    <property type="protein sequence ID" value="CDG81148.1"/>
    <property type="molecule type" value="Genomic_DNA"/>
</dbReference>
<name>W0V1D6_9BURK</name>
<dbReference type="HOGENOM" id="CLU_030756_0_0_4"/>
<dbReference type="SUPFAM" id="SSF52317">
    <property type="entry name" value="Class I glutamine amidotransferase-like"/>
    <property type="match status" value="1"/>
</dbReference>
<dbReference type="InterPro" id="IPR011697">
    <property type="entry name" value="Peptidase_C26"/>
</dbReference>
<evidence type="ECO:0000256" key="5">
    <source>
        <dbReference type="ARBA" id="ARBA00066788"/>
    </source>
</evidence>
<dbReference type="Gene3D" id="3.40.50.880">
    <property type="match status" value="1"/>
</dbReference>
<protein>
    <recommendedName>
        <fullName evidence="5">gamma-glutamyl-gamma-aminobutyrate hydrolase</fullName>
        <ecNumber evidence="5">3.5.1.94</ecNumber>
    </recommendedName>
</protein>
<gene>
    <name evidence="6" type="ORF">GJA_488</name>
</gene>
<dbReference type="EC" id="3.5.1.94" evidence="5"/>
<dbReference type="CDD" id="cd01745">
    <property type="entry name" value="GATase1_2"/>
    <property type="match status" value="1"/>
</dbReference>
<dbReference type="PROSITE" id="PS51273">
    <property type="entry name" value="GATASE_TYPE_1"/>
    <property type="match status" value="1"/>
</dbReference>
<dbReference type="Proteomes" id="UP000027604">
    <property type="component" value="Chromosome I"/>
</dbReference>
<dbReference type="GO" id="GO:0033969">
    <property type="term" value="F:gamma-glutamyl-gamma-aminobutyrate hydrolase activity"/>
    <property type="evidence" value="ECO:0007669"/>
    <property type="project" value="UniProtKB-EC"/>
</dbReference>
<dbReference type="PANTHER" id="PTHR43235">
    <property type="entry name" value="GLUTAMINE AMIDOTRANSFERASE PB2B2.05-RELATED"/>
    <property type="match status" value="1"/>
</dbReference>
<dbReference type="AlphaFoldDB" id="W0V1D6"/>
<dbReference type="PATRIC" id="fig|1349767.4.peg.2201"/>